<dbReference type="PANTHER" id="PTHR43801">
    <property type="entry name" value="NUCLEOTIDE-BINDING PROTEIN-RELATED"/>
    <property type="match status" value="1"/>
</dbReference>
<organism evidence="3 4">
    <name type="scientific">Desulfonispora thiosulfatigenes DSM 11270</name>
    <dbReference type="NCBI Taxonomy" id="656914"/>
    <lineage>
        <taxon>Bacteria</taxon>
        <taxon>Bacillati</taxon>
        <taxon>Bacillota</taxon>
        <taxon>Clostridia</taxon>
        <taxon>Eubacteriales</taxon>
        <taxon>Peptococcaceae</taxon>
        <taxon>Desulfonispora</taxon>
    </lineage>
</organism>
<keyword evidence="2" id="KW-1133">Transmembrane helix</keyword>
<gene>
    <name evidence="3" type="ORF">SAMN00017405_0028</name>
</gene>
<keyword evidence="4" id="KW-1185">Reference proteome</keyword>
<sequence>MYETNKRLFIFLLLLSFSGLLISFYLAYLIATGLSPIFNRIFLVISFILVTFLFLFFGIGIALLIYSLWSSKPINSNKLIKKSILFLYPNALRIGKWFGLSSDKIKNSYIQVNNELVKLKKYKMLPEDILILAPHCLQNVKCPHKITIDVNNCKNCGLCKVGSLLMVSNKYNVDIVIATGGTFARKFVAEKRPKAIIAIACERDLTSGIQDVKDIPVLGVLNERPEGPCYNTQVSLGQVENAINFFLKGGHK</sequence>
<keyword evidence="1" id="KW-0694">RNA-binding</keyword>
<dbReference type="GO" id="GO:0003723">
    <property type="term" value="F:RNA binding"/>
    <property type="evidence" value="ECO:0007669"/>
    <property type="project" value="UniProtKB-KW"/>
</dbReference>
<protein>
    <recommendedName>
        <fullName evidence="5">DUF116 domain-containing protein</fullName>
    </recommendedName>
</protein>
<proteinExistence type="predicted"/>
<accession>A0A1W1VJ66</accession>
<dbReference type="InterPro" id="IPR002829">
    <property type="entry name" value="DUF116"/>
</dbReference>
<dbReference type="PROSITE" id="PS50889">
    <property type="entry name" value="S4"/>
    <property type="match status" value="1"/>
</dbReference>
<feature type="transmembrane region" description="Helical" evidence="2">
    <location>
        <begin position="9"/>
        <end position="31"/>
    </location>
</feature>
<dbReference type="AlphaFoldDB" id="A0A1W1VJ66"/>
<dbReference type="Pfam" id="PF01976">
    <property type="entry name" value="DUF116"/>
    <property type="match status" value="1"/>
</dbReference>
<evidence type="ECO:0000256" key="2">
    <source>
        <dbReference type="SAM" id="Phobius"/>
    </source>
</evidence>
<keyword evidence="2" id="KW-0812">Transmembrane</keyword>
<evidence type="ECO:0008006" key="5">
    <source>
        <dbReference type="Google" id="ProtNLM"/>
    </source>
</evidence>
<dbReference type="EMBL" id="FWWT01000022">
    <property type="protein sequence ID" value="SMB93402.1"/>
    <property type="molecule type" value="Genomic_DNA"/>
</dbReference>
<dbReference type="PANTHER" id="PTHR43801:SF1">
    <property type="entry name" value="POLYPRENYL SYNTHETASE"/>
    <property type="match status" value="1"/>
</dbReference>
<dbReference type="Proteomes" id="UP000192731">
    <property type="component" value="Unassembled WGS sequence"/>
</dbReference>
<name>A0A1W1VJ66_DESTI</name>
<keyword evidence="2" id="KW-0472">Membrane</keyword>
<evidence type="ECO:0000256" key="1">
    <source>
        <dbReference type="PROSITE-ProRule" id="PRU00182"/>
    </source>
</evidence>
<evidence type="ECO:0000313" key="4">
    <source>
        <dbReference type="Proteomes" id="UP000192731"/>
    </source>
</evidence>
<evidence type="ECO:0000313" key="3">
    <source>
        <dbReference type="EMBL" id="SMB93402.1"/>
    </source>
</evidence>
<feature type="transmembrane region" description="Helical" evidence="2">
    <location>
        <begin position="37"/>
        <end position="69"/>
    </location>
</feature>
<reference evidence="3 4" key="1">
    <citation type="submission" date="2017-04" db="EMBL/GenBank/DDBJ databases">
        <authorList>
            <person name="Afonso C.L."/>
            <person name="Miller P.J."/>
            <person name="Scott M.A."/>
            <person name="Spackman E."/>
            <person name="Goraichik I."/>
            <person name="Dimitrov K.M."/>
            <person name="Suarez D.L."/>
            <person name="Swayne D.E."/>
        </authorList>
    </citation>
    <scope>NUCLEOTIDE SEQUENCE [LARGE SCALE GENOMIC DNA]</scope>
    <source>
        <strain evidence="3 4">DSM 11270</strain>
    </source>
</reference>
<dbReference type="PIRSF" id="PIRSF006594">
    <property type="entry name" value="UCP006594"/>
    <property type="match status" value="1"/>
</dbReference>
<dbReference type="STRING" id="656914.SAMN00017405_0028"/>
<dbReference type="RefSeq" id="WP_084053809.1">
    <property type="nucleotide sequence ID" value="NZ_FWWT01000022.1"/>
</dbReference>